<dbReference type="SUPFAM" id="SSF47188">
    <property type="entry name" value="Hemerythrin-like"/>
    <property type="match status" value="2"/>
</dbReference>
<organism evidence="5">
    <name type="scientific">Magnetococcus massalia (strain MO-1)</name>
    <dbReference type="NCBI Taxonomy" id="451514"/>
    <lineage>
        <taxon>Bacteria</taxon>
        <taxon>Pseudomonadati</taxon>
        <taxon>Pseudomonadota</taxon>
        <taxon>Magnetococcia</taxon>
        <taxon>Magnetococcales</taxon>
        <taxon>Magnetococcaceae</taxon>
        <taxon>Magnetococcus</taxon>
    </lineage>
</organism>
<dbReference type="CDD" id="cd12107">
    <property type="entry name" value="Hemerythrin"/>
    <property type="match status" value="2"/>
</dbReference>
<evidence type="ECO:0000259" key="4">
    <source>
        <dbReference type="Pfam" id="PF01814"/>
    </source>
</evidence>
<proteinExistence type="inferred from homology"/>
<dbReference type="InterPro" id="IPR012827">
    <property type="entry name" value="Hemerythrin_metal-bd"/>
</dbReference>
<dbReference type="NCBIfam" id="TIGR02481">
    <property type="entry name" value="hemeryth_dom"/>
    <property type="match status" value="2"/>
</dbReference>
<keyword evidence="3" id="KW-0408">Iron</keyword>
<evidence type="ECO:0000313" key="5">
    <source>
        <dbReference type="EMBL" id="CRH04907.1"/>
    </source>
</evidence>
<evidence type="ECO:0000256" key="3">
    <source>
        <dbReference type="ARBA" id="ARBA00023004"/>
    </source>
</evidence>
<dbReference type="InterPro" id="IPR050669">
    <property type="entry name" value="Hemerythrin"/>
</dbReference>
<dbReference type="EMBL" id="LO017727">
    <property type="protein sequence ID" value="CRH04907.1"/>
    <property type="molecule type" value="Genomic_DNA"/>
</dbReference>
<reference evidence="5" key="1">
    <citation type="submission" date="2015-04" db="EMBL/GenBank/DDBJ databases">
        <authorList>
            <person name="Syromyatnikov M.Y."/>
            <person name="Popov V.N."/>
        </authorList>
    </citation>
    <scope>NUCLEOTIDE SEQUENCE</scope>
    <source>
        <strain evidence="5">MO-1</strain>
    </source>
</reference>
<gene>
    <name evidence="5" type="ORF">MAGMO_0703</name>
</gene>
<sequence length="264" mass="30460">MAIISWEDSYNVGDTKVDEQHKKLFALFNTLYELVEKGATKEVGKRALVSLVNYTKIHFNDEIAFYEASGLPTLNEHIALHKSLYSDLAALCQRYDTLDNPAFEAEEWIRNQLLPHILGPDMEANALLNKGQYLKWDSSYDVGDKTIDQQHRKLFDLFNILYDCVERGADPEVGKQALSELLDYTDSHFTDEIAFYTASQLSTLSDHKQLHYDLHKELSLLYDDYYMLANPAADAEEWMKNRLLTHILEVDMKANEEIKGKQEL</sequence>
<feature type="domain" description="Hemerythrin-like" evidence="4">
    <location>
        <begin position="144"/>
        <end position="236"/>
    </location>
</feature>
<protein>
    <recommendedName>
        <fullName evidence="4">Hemerythrin-like domain-containing protein</fullName>
    </recommendedName>
</protein>
<dbReference type="PANTHER" id="PTHR37164:SF1">
    <property type="entry name" value="BACTERIOHEMERYTHRIN"/>
    <property type="match status" value="1"/>
</dbReference>
<dbReference type="PANTHER" id="PTHR37164">
    <property type="entry name" value="BACTERIOHEMERYTHRIN"/>
    <property type="match status" value="1"/>
</dbReference>
<name>A0A1S7LFS5_MAGMO</name>
<accession>A0A1S7LFS5</accession>
<dbReference type="AlphaFoldDB" id="A0A1S7LFS5"/>
<dbReference type="Pfam" id="PF01814">
    <property type="entry name" value="Hemerythrin"/>
    <property type="match status" value="2"/>
</dbReference>
<dbReference type="InterPro" id="IPR012312">
    <property type="entry name" value="Hemerythrin-like"/>
</dbReference>
<dbReference type="GO" id="GO:0046872">
    <property type="term" value="F:metal ion binding"/>
    <property type="evidence" value="ECO:0007669"/>
    <property type="project" value="UniProtKB-KW"/>
</dbReference>
<dbReference type="Gene3D" id="1.20.120.50">
    <property type="entry name" value="Hemerythrin-like"/>
    <property type="match status" value="2"/>
</dbReference>
<evidence type="ECO:0000256" key="2">
    <source>
        <dbReference type="ARBA" id="ARBA00022723"/>
    </source>
</evidence>
<comment type="similarity">
    <text evidence="1">Belongs to the hemerythrin family.</text>
</comment>
<dbReference type="InterPro" id="IPR035938">
    <property type="entry name" value="Hemerythrin-like_sf"/>
</dbReference>
<evidence type="ECO:0000256" key="1">
    <source>
        <dbReference type="ARBA" id="ARBA00010587"/>
    </source>
</evidence>
<feature type="domain" description="Hemerythrin-like" evidence="4">
    <location>
        <begin position="15"/>
        <end position="98"/>
    </location>
</feature>
<keyword evidence="2" id="KW-0479">Metal-binding</keyword>